<dbReference type="RefSeq" id="WP_370861643.1">
    <property type="nucleotide sequence ID" value="NZ_DBEXCQ010000253.1"/>
</dbReference>
<evidence type="ECO:0008006" key="3">
    <source>
        <dbReference type="Google" id="ProtNLM"/>
    </source>
</evidence>
<gene>
    <name evidence="1" type="ORF">GGQ57_002150</name>
</gene>
<reference evidence="1 2" key="1">
    <citation type="submission" date="2020-08" db="EMBL/GenBank/DDBJ databases">
        <title>Genomic Encyclopedia of Type Strains, Phase IV (KMG-IV): sequencing the most valuable type-strain genomes for metagenomic binning, comparative biology and taxonomic classification.</title>
        <authorList>
            <person name="Goeker M."/>
        </authorList>
    </citation>
    <scope>NUCLEOTIDE SEQUENCE [LARGE SCALE GENOMIC DNA]</scope>
    <source>
        <strain evidence="1 2">DSM 102983</strain>
    </source>
</reference>
<protein>
    <recommendedName>
        <fullName evidence="3">DUF4843 domain-containing protein</fullName>
    </recommendedName>
</protein>
<organism evidence="1 2">
    <name type="scientific">Parabacteroides faecis</name>
    <dbReference type="NCBI Taxonomy" id="1217282"/>
    <lineage>
        <taxon>Bacteria</taxon>
        <taxon>Pseudomonadati</taxon>
        <taxon>Bacteroidota</taxon>
        <taxon>Bacteroidia</taxon>
        <taxon>Bacteroidales</taxon>
        <taxon>Tannerellaceae</taxon>
        <taxon>Parabacteroides</taxon>
    </lineage>
</organism>
<name>A0ABR6KLJ4_9BACT</name>
<keyword evidence="2" id="KW-1185">Reference proteome</keyword>
<sequence length="183" mass="21089">MIVLFLLMIGCDNKQSFPVRLHYEETESPASIQKIKLSGELQGLAYNIRMAHYRDGVVSYKILNGQPFVIEDTVLSIRIEAEPLHAHEVRFTIEGEKIVEERVEVEDVLHSILLETYSAVPYFSKDTIPLIGYTSGALYETMVDGELRQGGSYCDVRNAKRSPKEWHNVFDMKEYIWFDLIIE</sequence>
<comment type="caution">
    <text evidence="1">The sequence shown here is derived from an EMBL/GenBank/DDBJ whole genome shotgun (WGS) entry which is preliminary data.</text>
</comment>
<dbReference type="Proteomes" id="UP000533637">
    <property type="component" value="Unassembled WGS sequence"/>
</dbReference>
<evidence type="ECO:0000313" key="2">
    <source>
        <dbReference type="Proteomes" id="UP000533637"/>
    </source>
</evidence>
<evidence type="ECO:0000313" key="1">
    <source>
        <dbReference type="EMBL" id="MBB4622253.1"/>
    </source>
</evidence>
<dbReference type="EMBL" id="JACHOC010000003">
    <property type="protein sequence ID" value="MBB4622253.1"/>
    <property type="molecule type" value="Genomic_DNA"/>
</dbReference>
<proteinExistence type="predicted"/>
<accession>A0ABR6KLJ4</accession>